<dbReference type="PANTHER" id="PTHR37017:SF11">
    <property type="entry name" value="ESTERASE_LIPASE_THIOESTERASE DOMAIN-CONTAINING PROTEIN"/>
    <property type="match status" value="1"/>
</dbReference>
<dbReference type="SUPFAM" id="SSF53474">
    <property type="entry name" value="alpha/beta-Hydrolases"/>
    <property type="match status" value="1"/>
</dbReference>
<dbReference type="Proteomes" id="UP001064933">
    <property type="component" value="Chromosome"/>
</dbReference>
<accession>A0ABY6AWJ8</accession>
<evidence type="ECO:0000256" key="1">
    <source>
        <dbReference type="SAM" id="MobiDB-lite"/>
    </source>
</evidence>
<dbReference type="PANTHER" id="PTHR37017">
    <property type="entry name" value="AB HYDROLASE-1 DOMAIN-CONTAINING PROTEIN-RELATED"/>
    <property type="match status" value="1"/>
</dbReference>
<reference evidence="3" key="1">
    <citation type="submission" date="2022-10" db="EMBL/GenBank/DDBJ databases">
        <title>Characterization and whole genome sequencing of a new Roseateles species, isolated from fresh water.</title>
        <authorList>
            <person name="Guliayeva D.Y."/>
            <person name="Akhremchuk A.E."/>
            <person name="Sikolenko M.A."/>
            <person name="Valentovich L.N."/>
            <person name="Sidarenka A.V."/>
        </authorList>
    </citation>
    <scope>NUCLEOTIDE SEQUENCE</scope>
    <source>
        <strain evidence="3">BIM B-1768</strain>
    </source>
</reference>
<evidence type="ECO:0000313" key="4">
    <source>
        <dbReference type="Proteomes" id="UP001064933"/>
    </source>
</evidence>
<dbReference type="InterPro" id="IPR029058">
    <property type="entry name" value="AB_hydrolase_fold"/>
</dbReference>
<dbReference type="GO" id="GO:0016787">
    <property type="term" value="F:hydrolase activity"/>
    <property type="evidence" value="ECO:0007669"/>
    <property type="project" value="UniProtKB-KW"/>
</dbReference>
<protein>
    <submittedName>
        <fullName evidence="3">Alpha/beta fold hydrolase</fullName>
    </submittedName>
</protein>
<keyword evidence="4" id="KW-1185">Reference proteome</keyword>
<name>A0ABY6AWJ8_9BURK</name>
<dbReference type="InterPro" id="IPR052897">
    <property type="entry name" value="Sec-Metab_Biosynth_Hydrolase"/>
</dbReference>
<dbReference type="InterPro" id="IPR000073">
    <property type="entry name" value="AB_hydrolase_1"/>
</dbReference>
<feature type="domain" description="AB hydrolase-1" evidence="2">
    <location>
        <begin position="62"/>
        <end position="164"/>
    </location>
</feature>
<evidence type="ECO:0000259" key="2">
    <source>
        <dbReference type="Pfam" id="PF12697"/>
    </source>
</evidence>
<gene>
    <name evidence="3" type="ORF">N4261_17290</name>
</gene>
<sequence>MSAEREPVGLGPPPPTRTDMSRNHAPRSFWHSVRRMVSPDKAESVQTLVAHPPEGVIGPPILPSTDGFLRMDRDQFAAAFGADLPPARARFLADAQVPWGMAAFDGTIATASWRSKPSWYLVATDDRMIPPAAQRAMALRVGVSVSQCAGSHAIYESDPAAVAALIERAALGRR</sequence>
<organism evidence="3 4">
    <name type="scientific">Roseateles amylovorans</name>
    <dbReference type="NCBI Taxonomy" id="2978473"/>
    <lineage>
        <taxon>Bacteria</taxon>
        <taxon>Pseudomonadati</taxon>
        <taxon>Pseudomonadota</taxon>
        <taxon>Betaproteobacteria</taxon>
        <taxon>Burkholderiales</taxon>
        <taxon>Sphaerotilaceae</taxon>
        <taxon>Roseateles</taxon>
    </lineage>
</organism>
<keyword evidence="3" id="KW-0378">Hydrolase</keyword>
<dbReference type="Pfam" id="PF12697">
    <property type="entry name" value="Abhydrolase_6"/>
    <property type="match status" value="1"/>
</dbReference>
<evidence type="ECO:0000313" key="3">
    <source>
        <dbReference type="EMBL" id="UXH76779.1"/>
    </source>
</evidence>
<feature type="region of interest" description="Disordered" evidence="1">
    <location>
        <begin position="1"/>
        <end position="25"/>
    </location>
</feature>
<proteinExistence type="predicted"/>
<dbReference type="Gene3D" id="3.40.50.1820">
    <property type="entry name" value="alpha/beta hydrolase"/>
    <property type="match status" value="1"/>
</dbReference>
<dbReference type="EMBL" id="CP104562">
    <property type="protein sequence ID" value="UXH76779.1"/>
    <property type="molecule type" value="Genomic_DNA"/>
</dbReference>